<feature type="compositionally biased region" description="Polar residues" evidence="2">
    <location>
        <begin position="92"/>
        <end position="101"/>
    </location>
</feature>
<comment type="similarity">
    <text evidence="1">Belongs to the FAM135 family.</text>
</comment>
<dbReference type="EMBL" id="KB632330">
    <property type="protein sequence ID" value="ERL92599.1"/>
    <property type="molecule type" value="Genomic_DNA"/>
</dbReference>
<feature type="region of interest" description="Disordered" evidence="2">
    <location>
        <begin position="90"/>
        <end position="128"/>
    </location>
</feature>
<name>U4UF46_DENPD</name>
<evidence type="ECO:0000256" key="2">
    <source>
        <dbReference type="SAM" id="MobiDB-lite"/>
    </source>
</evidence>
<dbReference type="Proteomes" id="UP000030742">
    <property type="component" value="Unassembled WGS sequence"/>
</dbReference>
<dbReference type="InterPro" id="IPR044294">
    <property type="entry name" value="Lipase-like"/>
</dbReference>
<feature type="domain" description="DUF676" evidence="3">
    <location>
        <begin position="255"/>
        <end position="447"/>
    </location>
</feature>
<dbReference type="AlphaFoldDB" id="U4UF46"/>
<evidence type="ECO:0000256" key="1">
    <source>
        <dbReference type="ARBA" id="ARBA00007949"/>
    </source>
</evidence>
<proteinExistence type="inferred from homology"/>
<dbReference type="OrthoDB" id="273452at2759"/>
<sequence length="521" mass="58043">MKKTENLAGIVNANGLLNTRSKKYSFDPKLKIFEIGSTSSSTESISQNYFNKTGSSSNNKELSDSLRKVRSTSCISEKLFPLVASSAAESLPNLSPKSEANTVAAVQDRQQAKEAAGSLPGCEENQNTQSQVSIDDIALLPPKQFRDLESPTSSVATNDEINAVDNLLYHVIDLQSDTQEQSSPSRLKSNENVPESEEIHFNKGNSELIKAFLKAKREFKSQLNFQGILYSDLNSFAAQVPYFNISDEFRIFSPEGMHLVICVHGLDGNAADLRLVKTYLEMGLPGAYLDFLMSERNQGDTFSDFDTMTDRLVSEILQYLDVSSIRPTRISFVGHSLGNIIIRSALTRPQLKFILPRLHTFLSLSGPHLGTLYNSSGLVNMGMWFMQKWKKSGSLLQLCLKDSSDPKQSFLYSLSQRSTLHHFKNILLCGSGQDRYVPLHSARIELCKESIKDTSEQGTIYRKMVQNIMQPIIAQKDLKLVRYDVHHALPNTANALIGRAAHIAVLDSEIFIEKFMVVVGI</sequence>
<accession>U4UF46</accession>
<protein>
    <recommendedName>
        <fullName evidence="3">DUF676 domain-containing protein</fullName>
    </recommendedName>
</protein>
<reference evidence="4 5" key="1">
    <citation type="journal article" date="2013" name="Genome Biol.">
        <title>Draft genome of the mountain pine beetle, Dendroctonus ponderosae Hopkins, a major forest pest.</title>
        <authorList>
            <person name="Keeling C.I."/>
            <person name="Yuen M.M."/>
            <person name="Liao N.Y."/>
            <person name="Docking T.R."/>
            <person name="Chan S.K."/>
            <person name="Taylor G.A."/>
            <person name="Palmquist D.L."/>
            <person name="Jackman S.D."/>
            <person name="Nguyen A."/>
            <person name="Li M."/>
            <person name="Henderson H."/>
            <person name="Janes J.K."/>
            <person name="Zhao Y."/>
            <person name="Pandoh P."/>
            <person name="Moore R."/>
            <person name="Sperling F.A."/>
            <person name="Huber D.P."/>
            <person name="Birol I."/>
            <person name="Jones S.J."/>
            <person name="Bohlmann J."/>
        </authorList>
    </citation>
    <scope>NUCLEOTIDE SEQUENCE</scope>
</reference>
<dbReference type="Pfam" id="PF05057">
    <property type="entry name" value="DUF676"/>
    <property type="match status" value="1"/>
</dbReference>
<dbReference type="PANTHER" id="PTHR12482">
    <property type="entry name" value="LIPASE ROG1-RELATED-RELATED"/>
    <property type="match status" value="1"/>
</dbReference>
<dbReference type="PANTHER" id="PTHR12482:SF5">
    <property type="entry name" value="DUF676 DOMAIN-CONTAINING PROTEIN"/>
    <property type="match status" value="1"/>
</dbReference>
<dbReference type="InterPro" id="IPR029058">
    <property type="entry name" value="AB_hydrolase_fold"/>
</dbReference>
<dbReference type="SUPFAM" id="SSF53474">
    <property type="entry name" value="alpha/beta-Hydrolases"/>
    <property type="match status" value="1"/>
</dbReference>
<dbReference type="Gene3D" id="3.40.50.1820">
    <property type="entry name" value="alpha/beta hydrolase"/>
    <property type="match status" value="1"/>
</dbReference>
<evidence type="ECO:0000313" key="4">
    <source>
        <dbReference type="EMBL" id="ERL92599.1"/>
    </source>
</evidence>
<organism evidence="4 5">
    <name type="scientific">Dendroctonus ponderosae</name>
    <name type="common">Mountain pine beetle</name>
    <dbReference type="NCBI Taxonomy" id="77166"/>
    <lineage>
        <taxon>Eukaryota</taxon>
        <taxon>Metazoa</taxon>
        <taxon>Ecdysozoa</taxon>
        <taxon>Arthropoda</taxon>
        <taxon>Hexapoda</taxon>
        <taxon>Insecta</taxon>
        <taxon>Pterygota</taxon>
        <taxon>Neoptera</taxon>
        <taxon>Endopterygota</taxon>
        <taxon>Coleoptera</taxon>
        <taxon>Polyphaga</taxon>
        <taxon>Cucujiformia</taxon>
        <taxon>Curculionidae</taxon>
        <taxon>Scolytinae</taxon>
        <taxon>Dendroctonus</taxon>
    </lineage>
</organism>
<dbReference type="InterPro" id="IPR007751">
    <property type="entry name" value="DUF676_lipase-like"/>
</dbReference>
<evidence type="ECO:0000259" key="3">
    <source>
        <dbReference type="Pfam" id="PF05057"/>
    </source>
</evidence>
<dbReference type="FunFam" id="3.40.50.1820:FF:000004">
    <property type="entry name" value="Protein FAM135A isoform a"/>
    <property type="match status" value="1"/>
</dbReference>
<feature type="compositionally biased region" description="Polar residues" evidence="2">
    <location>
        <begin position="175"/>
        <end position="193"/>
    </location>
</feature>
<gene>
    <name evidence="4" type="ORF">D910_09912</name>
</gene>
<feature type="non-terminal residue" evidence="4">
    <location>
        <position position="521"/>
    </location>
</feature>
<evidence type="ECO:0000313" key="5">
    <source>
        <dbReference type="Proteomes" id="UP000030742"/>
    </source>
</evidence>
<feature type="region of interest" description="Disordered" evidence="2">
    <location>
        <begin position="175"/>
        <end position="197"/>
    </location>
</feature>